<reference evidence="2 3" key="1">
    <citation type="submission" date="2023-11" db="EMBL/GenBank/DDBJ databases">
        <title>Arctic aerobic anoxygenic photoheterotroph Sediminicoccus rosea KRV36 adapts its photosynthesis to long days of polar summer.</title>
        <authorList>
            <person name="Tomasch J."/>
            <person name="Kopejtka K."/>
            <person name="Bily T."/>
            <person name="Gardiner A.T."/>
            <person name="Gardian Z."/>
            <person name="Shivaramu S."/>
            <person name="Koblizek M."/>
            <person name="Engelhardt F."/>
            <person name="Kaftan D."/>
        </authorList>
    </citation>
    <scope>NUCLEOTIDE SEQUENCE [LARGE SCALE GENOMIC DNA]</scope>
    <source>
        <strain evidence="2 3">R-30</strain>
    </source>
</reference>
<protein>
    <submittedName>
        <fullName evidence="2">Alpha/beta fold hydrolase</fullName>
    </submittedName>
</protein>
<accession>A0ABZ0PHJ9</accession>
<sequence length="304" mass="33225">MKPLCIAEMGHFFVGGRRARVAGRPVAEIQLVPGSPPYRADMNGEYLVASLYVEHARPEPVTRPCPLLFWHGGGLTGACWDTTPDGREGWKLWFLRRGWHVHVSDAVERGRSGYAPFPEIFPGAPLHRRVNDPWEQFRIGPSHAEGRAHPGHQFPLDHYEDFLRQCVPRFVGTDADMLAAYLALVERVGPCVIIAHSQGGHFACAAAQAAPDLVRALVLLEPSGFGAGAMPDIPVLLLYGDHIARDPRWVTLRAAGGAFAARTPRAALHDLPAEGLAGNGHMLMLERNSDAIAARVQGWLESNL</sequence>
<name>A0ABZ0PHJ9_9PROT</name>
<dbReference type="PANTHER" id="PTHR43194">
    <property type="entry name" value="HYDROLASE ALPHA/BETA FOLD FAMILY"/>
    <property type="match status" value="1"/>
</dbReference>
<keyword evidence="2" id="KW-0378">Hydrolase</keyword>
<dbReference type="GO" id="GO:0016787">
    <property type="term" value="F:hydrolase activity"/>
    <property type="evidence" value="ECO:0007669"/>
    <property type="project" value="UniProtKB-KW"/>
</dbReference>
<dbReference type="InterPro" id="IPR029058">
    <property type="entry name" value="AB_hydrolase_fold"/>
</dbReference>
<organism evidence="2 3">
    <name type="scientific">Sediminicoccus rosea</name>
    <dbReference type="NCBI Taxonomy" id="1225128"/>
    <lineage>
        <taxon>Bacteria</taxon>
        <taxon>Pseudomonadati</taxon>
        <taxon>Pseudomonadota</taxon>
        <taxon>Alphaproteobacteria</taxon>
        <taxon>Acetobacterales</taxon>
        <taxon>Roseomonadaceae</taxon>
        <taxon>Sediminicoccus</taxon>
    </lineage>
</organism>
<evidence type="ECO:0000313" key="3">
    <source>
        <dbReference type="Proteomes" id="UP001305521"/>
    </source>
</evidence>
<proteinExistence type="predicted"/>
<dbReference type="InterPro" id="IPR050228">
    <property type="entry name" value="Carboxylesterase_BioH"/>
</dbReference>
<dbReference type="Pfam" id="PF00561">
    <property type="entry name" value="Abhydrolase_1"/>
    <property type="match status" value="1"/>
</dbReference>
<evidence type="ECO:0000259" key="1">
    <source>
        <dbReference type="Pfam" id="PF00561"/>
    </source>
</evidence>
<dbReference type="Proteomes" id="UP001305521">
    <property type="component" value="Chromosome"/>
</dbReference>
<dbReference type="Gene3D" id="3.40.50.1820">
    <property type="entry name" value="alpha/beta hydrolase"/>
    <property type="match status" value="1"/>
</dbReference>
<dbReference type="InterPro" id="IPR000073">
    <property type="entry name" value="AB_hydrolase_1"/>
</dbReference>
<dbReference type="SUPFAM" id="SSF53474">
    <property type="entry name" value="alpha/beta-Hydrolases"/>
    <property type="match status" value="1"/>
</dbReference>
<feature type="domain" description="AB hydrolase-1" evidence="1">
    <location>
        <begin position="189"/>
        <end position="254"/>
    </location>
</feature>
<dbReference type="PANTHER" id="PTHR43194:SF5">
    <property type="entry name" value="PIMELOYL-[ACYL-CARRIER PROTEIN] METHYL ESTER ESTERASE"/>
    <property type="match status" value="1"/>
</dbReference>
<dbReference type="EMBL" id="CP137852">
    <property type="protein sequence ID" value="WPB84937.1"/>
    <property type="molecule type" value="Genomic_DNA"/>
</dbReference>
<evidence type="ECO:0000313" key="2">
    <source>
        <dbReference type="EMBL" id="WPB84937.1"/>
    </source>
</evidence>
<keyword evidence="3" id="KW-1185">Reference proteome</keyword>
<gene>
    <name evidence="2" type="ORF">R9Z33_22955</name>
</gene>
<dbReference type="RefSeq" id="WP_318648900.1">
    <property type="nucleotide sequence ID" value="NZ_CP137852.1"/>
</dbReference>